<feature type="transmembrane region" description="Helical" evidence="9">
    <location>
        <begin position="255"/>
        <end position="278"/>
    </location>
</feature>
<dbReference type="InterPro" id="IPR052157">
    <property type="entry name" value="BCAA_transport_permease"/>
</dbReference>
<dbReference type="Pfam" id="PF02653">
    <property type="entry name" value="BPD_transp_2"/>
    <property type="match status" value="1"/>
</dbReference>
<organism evidence="10 11">
    <name type="scientific">Ferrovibrio terrae</name>
    <dbReference type="NCBI Taxonomy" id="2594003"/>
    <lineage>
        <taxon>Bacteria</taxon>
        <taxon>Pseudomonadati</taxon>
        <taxon>Pseudomonadota</taxon>
        <taxon>Alphaproteobacteria</taxon>
        <taxon>Rhodospirillales</taxon>
        <taxon>Rhodospirillaceae</taxon>
        <taxon>Ferrovibrio</taxon>
    </lineage>
</organism>
<dbReference type="GO" id="GO:0006865">
    <property type="term" value="P:amino acid transport"/>
    <property type="evidence" value="ECO:0007669"/>
    <property type="project" value="UniProtKB-KW"/>
</dbReference>
<evidence type="ECO:0000256" key="3">
    <source>
        <dbReference type="ARBA" id="ARBA00022475"/>
    </source>
</evidence>
<evidence type="ECO:0000256" key="4">
    <source>
        <dbReference type="ARBA" id="ARBA00022692"/>
    </source>
</evidence>
<dbReference type="InterPro" id="IPR001851">
    <property type="entry name" value="ABC_transp_permease"/>
</dbReference>
<keyword evidence="5" id="KW-0029">Amino-acid transport</keyword>
<dbReference type="NCBIfam" id="TIGR03409">
    <property type="entry name" value="urea_trans_UrtB"/>
    <property type="match status" value="1"/>
</dbReference>
<dbReference type="GO" id="GO:0005886">
    <property type="term" value="C:plasma membrane"/>
    <property type="evidence" value="ECO:0007669"/>
    <property type="project" value="UniProtKB-SubCell"/>
</dbReference>
<keyword evidence="11" id="KW-1185">Reference proteome</keyword>
<accession>A0A516H780</accession>
<dbReference type="CDD" id="cd06582">
    <property type="entry name" value="TM_PBP1_LivH_like"/>
    <property type="match status" value="1"/>
</dbReference>
<dbReference type="PANTHER" id="PTHR11795:SF447">
    <property type="entry name" value="ABC TRANSPORTER PERMEASE PROTEIN"/>
    <property type="match status" value="1"/>
</dbReference>
<dbReference type="OrthoDB" id="9807115at2"/>
<dbReference type="InterPro" id="IPR017779">
    <property type="entry name" value="ABC_UrtB_bac"/>
</dbReference>
<keyword evidence="7 9" id="KW-0472">Membrane</keyword>
<protein>
    <submittedName>
        <fullName evidence="10">Urea ABC transporter permease subunit UrtB</fullName>
    </submittedName>
</protein>
<evidence type="ECO:0000256" key="5">
    <source>
        <dbReference type="ARBA" id="ARBA00022970"/>
    </source>
</evidence>
<evidence type="ECO:0000256" key="1">
    <source>
        <dbReference type="ARBA" id="ARBA00004651"/>
    </source>
</evidence>
<gene>
    <name evidence="10" type="primary">urtB</name>
    <name evidence="10" type="ORF">FNB15_02685</name>
</gene>
<evidence type="ECO:0000256" key="9">
    <source>
        <dbReference type="SAM" id="Phobius"/>
    </source>
</evidence>
<keyword evidence="6 9" id="KW-1133">Transmembrane helix</keyword>
<reference evidence="10 11" key="1">
    <citation type="submission" date="2019-07" db="EMBL/GenBank/DDBJ databases">
        <title>Genome sequencing for Ferrovibrio sp. K5.</title>
        <authorList>
            <person name="Park S.-J."/>
        </authorList>
    </citation>
    <scope>NUCLEOTIDE SEQUENCE [LARGE SCALE GENOMIC DNA]</scope>
    <source>
        <strain evidence="10 11">K5</strain>
    </source>
</reference>
<dbReference type="Proteomes" id="UP000317496">
    <property type="component" value="Chromosome"/>
</dbReference>
<sequence length="545" mass="56888">MAKPEDLQAIAVPEEAKALLAGAGPAASSEPVDFATALAGLKSDSFADKGKAIDALTALGDVRAIPVFRALADGRLLLRKSDGLMVIGAPSGNEIALTSPLDGSSLGAVSAGTLEPLFVNNNLRNVLREAVGRLGLSSSDQAARSMAANALLENATPETVALLREAYGRESVDGVKRVMALSLAAAEIAHPDKVKRLDSIAVLGTASDLRVRALLQARLNQEQDADVKAALVKAFDRMQTKITLYSYVENFIQGISLGSVLLLAAVGLAITFGVMGVINMAHGEMIMLGAYSAYLTQEIFRALLPPGWIGAYLIVALPVAFLIAAAVGVAIERGVIRFLYGRPLETMLATWGVSLCLQQAVRSIFGATNKEVANPSWMTGAIEVAGGLAVTWNRVYIIIFCFLVLGLIALILKRTAFGLHMRAVTQNRQMAAVMGIPTARVDAMTFALGSGIAGMAGVALSQIGNVSPNLGTIYIVDSFLVVVFGGVGSLMGTLVGALTLGVVNKILEPVAGAVLGKVVVLVCIILFIQKRPRGLFAAKGRSADA</sequence>
<proteinExistence type="inferred from homology"/>
<evidence type="ECO:0000256" key="2">
    <source>
        <dbReference type="ARBA" id="ARBA00022448"/>
    </source>
</evidence>
<dbReference type="GO" id="GO:0022857">
    <property type="term" value="F:transmembrane transporter activity"/>
    <property type="evidence" value="ECO:0007669"/>
    <property type="project" value="InterPro"/>
</dbReference>
<evidence type="ECO:0000256" key="7">
    <source>
        <dbReference type="ARBA" id="ARBA00023136"/>
    </source>
</evidence>
<dbReference type="AlphaFoldDB" id="A0A516H780"/>
<evidence type="ECO:0000256" key="8">
    <source>
        <dbReference type="ARBA" id="ARBA00037998"/>
    </source>
</evidence>
<dbReference type="EMBL" id="CP041636">
    <property type="protein sequence ID" value="QDO99608.1"/>
    <property type="molecule type" value="Genomic_DNA"/>
</dbReference>
<name>A0A516H780_9PROT</name>
<feature type="transmembrane region" description="Helical" evidence="9">
    <location>
        <begin position="309"/>
        <end position="331"/>
    </location>
</feature>
<evidence type="ECO:0000313" key="10">
    <source>
        <dbReference type="EMBL" id="QDO99608.1"/>
    </source>
</evidence>
<evidence type="ECO:0000256" key="6">
    <source>
        <dbReference type="ARBA" id="ARBA00022989"/>
    </source>
</evidence>
<dbReference type="PANTHER" id="PTHR11795">
    <property type="entry name" value="BRANCHED-CHAIN AMINO ACID TRANSPORT SYSTEM PERMEASE PROTEIN LIVH"/>
    <property type="match status" value="1"/>
</dbReference>
<feature type="transmembrane region" description="Helical" evidence="9">
    <location>
        <begin position="479"/>
        <end position="503"/>
    </location>
</feature>
<keyword evidence="4 9" id="KW-0812">Transmembrane</keyword>
<comment type="similarity">
    <text evidence="8">Belongs to the binding-protein-dependent transport system permease family. LivHM subfamily.</text>
</comment>
<feature type="transmembrane region" description="Helical" evidence="9">
    <location>
        <begin position="395"/>
        <end position="412"/>
    </location>
</feature>
<keyword evidence="2" id="KW-0813">Transport</keyword>
<dbReference type="KEGG" id="fer:FNB15_02685"/>
<feature type="transmembrane region" description="Helical" evidence="9">
    <location>
        <begin position="509"/>
        <end position="528"/>
    </location>
</feature>
<evidence type="ECO:0000313" key="11">
    <source>
        <dbReference type="Proteomes" id="UP000317496"/>
    </source>
</evidence>
<keyword evidence="3" id="KW-1003">Cell membrane</keyword>
<comment type="subcellular location">
    <subcellularLocation>
        <location evidence="1">Cell membrane</location>
        <topology evidence="1">Multi-pass membrane protein</topology>
    </subcellularLocation>
</comment>